<dbReference type="RefSeq" id="WP_189403643.1">
    <property type="nucleotide sequence ID" value="NZ_BMXP01000001.1"/>
</dbReference>
<accession>A0A918MWK4</accession>
<dbReference type="PROSITE" id="PS51833">
    <property type="entry name" value="HDOD"/>
    <property type="match status" value="1"/>
</dbReference>
<comment type="caution">
    <text evidence="2">The sequence shown here is derived from an EMBL/GenBank/DDBJ whole genome shotgun (WGS) entry which is preliminary data.</text>
</comment>
<dbReference type="PANTHER" id="PTHR33525">
    <property type="match status" value="1"/>
</dbReference>
<dbReference type="EMBL" id="BMXP01000001">
    <property type="protein sequence ID" value="GGW76546.1"/>
    <property type="molecule type" value="Genomic_DNA"/>
</dbReference>
<proteinExistence type="predicted"/>
<reference evidence="2" key="2">
    <citation type="submission" date="2020-09" db="EMBL/GenBank/DDBJ databases">
        <authorList>
            <person name="Sun Q."/>
            <person name="Kim S."/>
        </authorList>
    </citation>
    <scope>NUCLEOTIDE SEQUENCE</scope>
    <source>
        <strain evidence="2">KCTC 22164</strain>
    </source>
</reference>
<protein>
    <submittedName>
        <fullName evidence="2">HD family phosphohydrolase</fullName>
    </submittedName>
</protein>
<dbReference type="Pfam" id="PF08668">
    <property type="entry name" value="HDOD"/>
    <property type="match status" value="1"/>
</dbReference>
<dbReference type="AlphaFoldDB" id="A0A918MWK4"/>
<name>A0A918MWK4_9ALTE</name>
<sequence length="281" mass="30934">MNIDETAAQAKALFVLPDSVLRMKACMDDAAASIDDIAEVIAFDPSLASQILKVANSALYRFPGKVDTISKALQIIGTRSAYDLALAYGVSHAFGDVEGKIIDLDKFWEQSVSCGLLAKYFADENKLKEPERLFVAGLLHNIGELVVVSLMPEKATRCQAFNERVSPADLQLATLGFTYTALSAVLIRQWGIPATIYAPIEKIHEDAAPAEEIESQILQLSYVLALDNVNPEIYPSYNNLKVHQHEVLSLKHEDLEDALDITNLQCISVISLFNPSAFMLY</sequence>
<dbReference type="Gene3D" id="1.10.3210.10">
    <property type="entry name" value="Hypothetical protein af1432"/>
    <property type="match status" value="1"/>
</dbReference>
<evidence type="ECO:0000259" key="1">
    <source>
        <dbReference type="PROSITE" id="PS51833"/>
    </source>
</evidence>
<gene>
    <name evidence="2" type="ORF">GCM10007391_06530</name>
</gene>
<dbReference type="SUPFAM" id="SSF109604">
    <property type="entry name" value="HD-domain/PDEase-like"/>
    <property type="match status" value="1"/>
</dbReference>
<evidence type="ECO:0000313" key="3">
    <source>
        <dbReference type="Proteomes" id="UP000631300"/>
    </source>
</evidence>
<dbReference type="PANTHER" id="PTHR33525:SF3">
    <property type="entry name" value="RIBONUCLEASE Y"/>
    <property type="match status" value="1"/>
</dbReference>
<reference evidence="2" key="1">
    <citation type="journal article" date="2014" name="Int. J. Syst. Evol. Microbiol.">
        <title>Complete genome sequence of Corynebacterium casei LMG S-19264T (=DSM 44701T), isolated from a smear-ripened cheese.</title>
        <authorList>
            <consortium name="US DOE Joint Genome Institute (JGI-PGF)"/>
            <person name="Walter F."/>
            <person name="Albersmeier A."/>
            <person name="Kalinowski J."/>
            <person name="Ruckert C."/>
        </authorList>
    </citation>
    <scope>NUCLEOTIDE SEQUENCE</scope>
    <source>
        <strain evidence="2">KCTC 22164</strain>
    </source>
</reference>
<keyword evidence="3" id="KW-1185">Reference proteome</keyword>
<dbReference type="Proteomes" id="UP000631300">
    <property type="component" value="Unassembled WGS sequence"/>
</dbReference>
<organism evidence="2 3">
    <name type="scientific">Alteromonas halophila</name>
    <dbReference type="NCBI Taxonomy" id="516698"/>
    <lineage>
        <taxon>Bacteria</taxon>
        <taxon>Pseudomonadati</taxon>
        <taxon>Pseudomonadota</taxon>
        <taxon>Gammaproteobacteria</taxon>
        <taxon>Alteromonadales</taxon>
        <taxon>Alteromonadaceae</taxon>
        <taxon>Alteromonas/Salinimonas group</taxon>
        <taxon>Alteromonas</taxon>
    </lineage>
</organism>
<dbReference type="InterPro" id="IPR052340">
    <property type="entry name" value="RNase_Y/CdgJ"/>
</dbReference>
<evidence type="ECO:0000313" key="2">
    <source>
        <dbReference type="EMBL" id="GGW76546.1"/>
    </source>
</evidence>
<dbReference type="InterPro" id="IPR013976">
    <property type="entry name" value="HDOD"/>
</dbReference>
<feature type="domain" description="HDOD" evidence="1">
    <location>
        <begin position="13"/>
        <end position="206"/>
    </location>
</feature>